<reference evidence="2 3" key="1">
    <citation type="submission" date="2016-02" db="EMBL/GenBank/DDBJ databases">
        <title>Genome analysis of coral dinoflagellate symbionts highlights evolutionary adaptations to a symbiotic lifestyle.</title>
        <authorList>
            <person name="Aranda M."/>
            <person name="Li Y."/>
            <person name="Liew Y.J."/>
            <person name="Baumgarten S."/>
            <person name="Simakov O."/>
            <person name="Wilson M."/>
            <person name="Piel J."/>
            <person name="Ashoor H."/>
            <person name="Bougouffa S."/>
            <person name="Bajic V.B."/>
            <person name="Ryu T."/>
            <person name="Ravasi T."/>
            <person name="Bayer T."/>
            <person name="Micklem G."/>
            <person name="Kim H."/>
            <person name="Bhak J."/>
            <person name="Lajeunesse T.C."/>
            <person name="Voolstra C.R."/>
        </authorList>
    </citation>
    <scope>NUCLEOTIDE SEQUENCE [LARGE SCALE GENOMIC DNA]</scope>
    <source>
        <strain evidence="2 3">CCMP2467</strain>
    </source>
</reference>
<evidence type="ECO:0000313" key="3">
    <source>
        <dbReference type="Proteomes" id="UP000186817"/>
    </source>
</evidence>
<sequence>MAKRGHDEVAGADAGGPKPPKAYKNNDFLNSTEARLIRIMCELEEPKERLNANSVDNIVMFFGSARAKPKDQYEAAVKEAEAKVKANPGDAKLQSALVRLKKQEFLVGMFDVVRETCRLLSEWSMKRSKQGLAEYHVGTGGGPGMMAAANEGAALAKGKSIGLGISVPFEDGLNPWVTPELGFEFHYFFTRKFWMAFKCMGLVVAPGGFGTCDELFELLTLMQTGKIKRQLPIVLIGKKFWKDCIQWDAFVHYGMISDWDAQQLRFADTAEEAMQHLIEGIEALEQAEKAEKKVSSALSRRLLSECSTCAGNRDPEPQPKAVMAVPLLWRLIYMATVPHLCDFEAFSHELPVAPKARASMSDGNVSIEASVSASETHRDEGCLPPTLASFSFRAELVKIKSYCDLLWAVRLVRRSQDPLAWAAMAKRGHDEVAGADAGGPKPPKAYKNNDFLNSTEARLIRIMCELEEPKERLNANSVDNIVMFFGSARAKPKDQYEAAVKEAEAKVKANPGDAKLQSALVRLKKQEFLVGMFDVVRETCRLLSEWSMKRSKQGLAEYHVGTGGGPGMMAAANEGAALAKGKSIGLGISVPFEDGLNPWVTPELGFEFHYFFTRKFWMAFKCMGLVVAPGGFGTCDELFELLTLMQTGKIKRQLPIVLIGKKFWKDCIQWDAFVHYGMISDWDAQQLRFADTAEEAMQHLIEGIEALEQAEKAEKKDQQ</sequence>
<dbReference type="SUPFAM" id="SSF102405">
    <property type="entry name" value="MCP/YpsA-like"/>
    <property type="match status" value="2"/>
</dbReference>
<protein>
    <submittedName>
        <fullName evidence="2">Uncharacterized protein</fullName>
    </submittedName>
</protein>
<dbReference type="PANTHER" id="PTHR43393">
    <property type="entry name" value="CYTOKININ RIBOSIDE 5'-MONOPHOSPHATE PHOSPHORIBOHYDROLASE"/>
    <property type="match status" value="1"/>
</dbReference>
<dbReference type="OrthoDB" id="414463at2759"/>
<keyword evidence="3" id="KW-1185">Reference proteome</keyword>
<dbReference type="GO" id="GO:0005829">
    <property type="term" value="C:cytosol"/>
    <property type="evidence" value="ECO:0007669"/>
    <property type="project" value="TreeGrafter"/>
</dbReference>
<dbReference type="AlphaFoldDB" id="A0A1Q9DNA0"/>
<evidence type="ECO:0000313" key="2">
    <source>
        <dbReference type="EMBL" id="OLP96643.1"/>
    </source>
</evidence>
<dbReference type="Pfam" id="PF03641">
    <property type="entry name" value="Lysine_decarbox"/>
    <property type="match status" value="2"/>
</dbReference>
<name>A0A1Q9DNA0_SYMMI</name>
<dbReference type="InterPro" id="IPR031100">
    <property type="entry name" value="LOG_fam"/>
</dbReference>
<organism evidence="2 3">
    <name type="scientific">Symbiodinium microadriaticum</name>
    <name type="common">Dinoflagellate</name>
    <name type="synonym">Zooxanthella microadriatica</name>
    <dbReference type="NCBI Taxonomy" id="2951"/>
    <lineage>
        <taxon>Eukaryota</taxon>
        <taxon>Sar</taxon>
        <taxon>Alveolata</taxon>
        <taxon>Dinophyceae</taxon>
        <taxon>Suessiales</taxon>
        <taxon>Symbiodiniaceae</taxon>
        <taxon>Symbiodinium</taxon>
    </lineage>
</organism>
<gene>
    <name evidence="2" type="ORF">AK812_SmicGene21108</name>
</gene>
<comment type="caution">
    <text evidence="2">The sequence shown here is derived from an EMBL/GenBank/DDBJ whole genome shotgun (WGS) entry which is preliminary data.</text>
</comment>
<dbReference type="PANTHER" id="PTHR43393:SF3">
    <property type="entry name" value="LYSINE DECARBOXYLASE-LIKE PROTEIN"/>
    <property type="match status" value="1"/>
</dbReference>
<dbReference type="EMBL" id="LSRX01000459">
    <property type="protein sequence ID" value="OLP96643.1"/>
    <property type="molecule type" value="Genomic_DNA"/>
</dbReference>
<dbReference type="Proteomes" id="UP000186817">
    <property type="component" value="Unassembled WGS sequence"/>
</dbReference>
<dbReference type="Gene3D" id="3.40.50.450">
    <property type="match status" value="2"/>
</dbReference>
<evidence type="ECO:0000256" key="1">
    <source>
        <dbReference type="SAM" id="MobiDB-lite"/>
    </source>
</evidence>
<proteinExistence type="predicted"/>
<feature type="region of interest" description="Disordered" evidence="1">
    <location>
        <begin position="1"/>
        <end position="26"/>
    </location>
</feature>
<accession>A0A1Q9DNA0</accession>
<dbReference type="InterPro" id="IPR052341">
    <property type="entry name" value="LOG_family_nucleotidases"/>
</dbReference>